<dbReference type="EMBL" id="JAHMHQ010000001">
    <property type="protein sequence ID" value="KAK1655794.1"/>
    <property type="molecule type" value="Genomic_DNA"/>
</dbReference>
<feature type="compositionally biased region" description="Basic and acidic residues" evidence="1">
    <location>
        <begin position="10"/>
        <end position="21"/>
    </location>
</feature>
<evidence type="ECO:0000313" key="2">
    <source>
        <dbReference type="EMBL" id="KAK1655794.1"/>
    </source>
</evidence>
<sequence length="187" mass="21503">MMSLIGRGAGHHDYRPQEPKRLQTPKGKTRHKPTITYIRIPTQYRYGYIRGSRPHMQVATTSAVGPFTATASSGTFQHYCVQPRIRQPVVHLRLAQAKVRSTDTEHRVANHQCTSQRIHVSFLLVSGHRLLLIRDTRSNTMRIGRLSFASTEDNVSRRTTPCKLRHPSSATLPPQRPFLLRYLRRRC</sequence>
<evidence type="ECO:0000256" key="1">
    <source>
        <dbReference type="SAM" id="MobiDB-lite"/>
    </source>
</evidence>
<dbReference type="GeneID" id="85466241"/>
<dbReference type="Proteomes" id="UP001243989">
    <property type="component" value="Unassembled WGS sequence"/>
</dbReference>
<comment type="caution">
    <text evidence="2">The sequence shown here is derived from an EMBL/GenBank/DDBJ whole genome shotgun (WGS) entry which is preliminary data.</text>
</comment>
<reference evidence="2" key="1">
    <citation type="submission" date="2021-06" db="EMBL/GenBank/DDBJ databases">
        <title>Comparative genomics, transcriptomics and evolutionary studies reveal genomic signatures of adaptation to plant cell wall in hemibiotrophic fungi.</title>
        <authorList>
            <consortium name="DOE Joint Genome Institute"/>
            <person name="Baroncelli R."/>
            <person name="Diaz J.F."/>
            <person name="Benocci T."/>
            <person name="Peng M."/>
            <person name="Battaglia E."/>
            <person name="Haridas S."/>
            <person name="Andreopoulos W."/>
            <person name="Labutti K."/>
            <person name="Pangilinan J."/>
            <person name="Floch G.L."/>
            <person name="Makela M.R."/>
            <person name="Henrissat B."/>
            <person name="Grigoriev I.V."/>
            <person name="Crouch J.A."/>
            <person name="De Vries R.P."/>
            <person name="Sukno S.A."/>
            <person name="Thon M.R."/>
        </authorList>
    </citation>
    <scope>NUCLEOTIDE SEQUENCE</scope>
    <source>
        <strain evidence="2">CBS 102054</strain>
    </source>
</reference>
<feature type="region of interest" description="Disordered" evidence="1">
    <location>
        <begin position="1"/>
        <end position="30"/>
    </location>
</feature>
<protein>
    <submittedName>
        <fullName evidence="2">Uncharacterized protein</fullName>
    </submittedName>
</protein>
<name>A0AAJ0A3G9_9PEZI</name>
<organism evidence="2 3">
    <name type="scientific">Colletotrichum phormii</name>
    <dbReference type="NCBI Taxonomy" id="359342"/>
    <lineage>
        <taxon>Eukaryota</taxon>
        <taxon>Fungi</taxon>
        <taxon>Dikarya</taxon>
        <taxon>Ascomycota</taxon>
        <taxon>Pezizomycotina</taxon>
        <taxon>Sordariomycetes</taxon>
        <taxon>Hypocreomycetidae</taxon>
        <taxon>Glomerellales</taxon>
        <taxon>Glomerellaceae</taxon>
        <taxon>Colletotrichum</taxon>
        <taxon>Colletotrichum acutatum species complex</taxon>
    </lineage>
</organism>
<keyword evidence="3" id="KW-1185">Reference proteome</keyword>
<proteinExistence type="predicted"/>
<dbReference type="RefSeq" id="XP_060451838.1">
    <property type="nucleotide sequence ID" value="XM_060581379.1"/>
</dbReference>
<evidence type="ECO:0000313" key="3">
    <source>
        <dbReference type="Proteomes" id="UP001243989"/>
    </source>
</evidence>
<dbReference type="AlphaFoldDB" id="A0AAJ0A3G9"/>
<accession>A0AAJ0A3G9</accession>
<gene>
    <name evidence="2" type="ORF">BDP81DRAFT_10212</name>
</gene>